<organism evidence="13 14">
    <name type="scientific">Acinetobacter calcoaceticus</name>
    <dbReference type="NCBI Taxonomy" id="471"/>
    <lineage>
        <taxon>Bacteria</taxon>
        <taxon>Pseudomonadati</taxon>
        <taxon>Pseudomonadota</taxon>
        <taxon>Gammaproteobacteria</taxon>
        <taxon>Moraxellales</taxon>
        <taxon>Moraxellaceae</taxon>
        <taxon>Acinetobacter</taxon>
        <taxon>Acinetobacter calcoaceticus/baumannii complex</taxon>
    </lineage>
</organism>
<comment type="similarity">
    <text evidence="1">Belongs to the helicase family. DnaB subfamily.</text>
</comment>
<dbReference type="CDD" id="cd00984">
    <property type="entry name" value="DnaB_C"/>
    <property type="match status" value="1"/>
</dbReference>
<keyword evidence="3" id="KW-0235">DNA replication</keyword>
<evidence type="ECO:0000256" key="4">
    <source>
        <dbReference type="ARBA" id="ARBA00022741"/>
    </source>
</evidence>
<dbReference type="InterPro" id="IPR036185">
    <property type="entry name" value="DNA_heli_DnaB-like_N_sf"/>
</dbReference>
<dbReference type="GO" id="GO:1990077">
    <property type="term" value="C:primosome complex"/>
    <property type="evidence" value="ECO:0007669"/>
    <property type="project" value="UniProtKB-KW"/>
</dbReference>
<evidence type="ECO:0000256" key="6">
    <source>
        <dbReference type="ARBA" id="ARBA00022806"/>
    </source>
</evidence>
<dbReference type="EMBL" id="SLVJ01000025">
    <property type="protein sequence ID" value="TCM62335.1"/>
    <property type="molecule type" value="Genomic_DNA"/>
</dbReference>
<evidence type="ECO:0000256" key="7">
    <source>
        <dbReference type="ARBA" id="ARBA00022840"/>
    </source>
</evidence>
<evidence type="ECO:0000313" key="14">
    <source>
        <dbReference type="Proteomes" id="UP000294963"/>
    </source>
</evidence>
<dbReference type="Pfam" id="PF03796">
    <property type="entry name" value="DnaB_C"/>
    <property type="match status" value="1"/>
</dbReference>
<dbReference type="InterPro" id="IPR016136">
    <property type="entry name" value="DNA_helicase_N/primase_C"/>
</dbReference>
<evidence type="ECO:0000256" key="2">
    <source>
        <dbReference type="ARBA" id="ARBA00022515"/>
    </source>
</evidence>
<evidence type="ECO:0000259" key="12">
    <source>
        <dbReference type="PROSITE" id="PS51199"/>
    </source>
</evidence>
<dbReference type="PANTHER" id="PTHR30153:SF2">
    <property type="entry name" value="REPLICATIVE DNA HELICASE"/>
    <property type="match status" value="1"/>
</dbReference>
<sequence>MADLFNIAIEQSVLVSLMTVQNSLEQVNSDLDAKCFHSERHQTIFKTITDLANESKPYDIVLVEQRLTQEKKLELSGGSEYLIRMLSDAPTSFYNLEPYVAELNRFKKHRELLQVGQSIIALANDLTVQDVFTDAESLFSNADESGEQVKTSFTFEEALKSATELVVAKADAAQKKEFVGVQFNLTHLDRLIGTIKKGHLCVIAGRPGSGKSTLAQMLTIQTAFRFNEAVLFISAEMDKDTLTNRCVSALGEIPYNNIHNAELYGEDFKNFAETTHKYKKLKIHIEDKQQPTISEVRSYARKAKRRYKKLGCIVIDYIGLIRDPSIRDRTQEVASISRKLKALAKEFECPVIVLAQLNRESEGTDKPPRIHNLKESGQIEQDADQIILVHPVPSKENDGPSGLTEMIVGKNRHGKKGKVVVMDRLDICRFMGVTETTGASA</sequence>
<accession>A0A4R1XKU2</accession>
<dbReference type="GO" id="GO:0005829">
    <property type="term" value="C:cytosol"/>
    <property type="evidence" value="ECO:0007669"/>
    <property type="project" value="TreeGrafter"/>
</dbReference>
<dbReference type="AlphaFoldDB" id="A0A4R1XKU2"/>
<evidence type="ECO:0000256" key="11">
    <source>
        <dbReference type="ARBA" id="ARBA00048954"/>
    </source>
</evidence>
<keyword evidence="4" id="KW-0547">Nucleotide-binding</keyword>
<evidence type="ECO:0000256" key="3">
    <source>
        <dbReference type="ARBA" id="ARBA00022705"/>
    </source>
</evidence>
<evidence type="ECO:0000256" key="9">
    <source>
        <dbReference type="ARBA" id="ARBA00023235"/>
    </source>
</evidence>
<dbReference type="GO" id="GO:0003677">
    <property type="term" value="F:DNA binding"/>
    <property type="evidence" value="ECO:0007669"/>
    <property type="project" value="UniProtKB-KW"/>
</dbReference>
<comment type="caution">
    <text evidence="13">The sequence shown here is derived from an EMBL/GenBank/DDBJ whole genome shotgun (WGS) entry which is preliminary data.</text>
</comment>
<dbReference type="Proteomes" id="UP000294963">
    <property type="component" value="Unassembled WGS sequence"/>
</dbReference>
<reference evidence="13 14" key="1">
    <citation type="submission" date="2019-03" db="EMBL/GenBank/DDBJ databases">
        <title>Genomic analyses of the natural microbiome of Caenorhabditis elegans.</title>
        <authorList>
            <person name="Samuel B."/>
        </authorList>
    </citation>
    <scope>NUCLEOTIDE SEQUENCE [LARGE SCALE GENOMIC DNA]</scope>
    <source>
        <strain evidence="13 14">JUb89</strain>
    </source>
</reference>
<evidence type="ECO:0000313" key="13">
    <source>
        <dbReference type="EMBL" id="TCM62335.1"/>
    </source>
</evidence>
<keyword evidence="8" id="KW-0238">DNA-binding</keyword>
<dbReference type="PANTHER" id="PTHR30153">
    <property type="entry name" value="REPLICATIVE DNA HELICASE DNAB"/>
    <property type="match status" value="1"/>
</dbReference>
<keyword evidence="9" id="KW-0413">Isomerase</keyword>
<proteinExistence type="inferred from homology"/>
<evidence type="ECO:0000256" key="5">
    <source>
        <dbReference type="ARBA" id="ARBA00022801"/>
    </source>
</evidence>
<dbReference type="SMART" id="SM00382">
    <property type="entry name" value="AAA"/>
    <property type="match status" value="1"/>
</dbReference>
<dbReference type="EC" id="5.6.2.3" evidence="10"/>
<dbReference type="InterPro" id="IPR027417">
    <property type="entry name" value="P-loop_NTPase"/>
</dbReference>
<name>A0A4R1XKU2_ACICA</name>
<keyword evidence="6 13" id="KW-0347">Helicase</keyword>
<gene>
    <name evidence="13" type="ORF">EC844_12563</name>
</gene>
<evidence type="ECO:0000256" key="8">
    <source>
        <dbReference type="ARBA" id="ARBA00023125"/>
    </source>
</evidence>
<dbReference type="GO" id="GO:0005524">
    <property type="term" value="F:ATP binding"/>
    <property type="evidence" value="ECO:0007669"/>
    <property type="project" value="UniProtKB-KW"/>
</dbReference>
<keyword evidence="14" id="KW-1185">Reference proteome</keyword>
<dbReference type="OrthoDB" id="9773982at2"/>
<dbReference type="InterPro" id="IPR007694">
    <property type="entry name" value="DNA_helicase_DnaB-like_C"/>
</dbReference>
<dbReference type="InterPro" id="IPR007693">
    <property type="entry name" value="DNA_helicase_DnaB-like_N"/>
</dbReference>
<protein>
    <recommendedName>
        <fullName evidence="10">DNA 5'-3' helicase</fullName>
        <ecNumber evidence="10">5.6.2.3</ecNumber>
    </recommendedName>
</protein>
<evidence type="ECO:0000256" key="1">
    <source>
        <dbReference type="ARBA" id="ARBA00008428"/>
    </source>
</evidence>
<dbReference type="GO" id="GO:0016787">
    <property type="term" value="F:hydrolase activity"/>
    <property type="evidence" value="ECO:0007669"/>
    <property type="project" value="UniProtKB-KW"/>
</dbReference>
<dbReference type="Gene3D" id="1.10.860.10">
    <property type="entry name" value="DNAb Helicase, Chain A"/>
    <property type="match status" value="1"/>
</dbReference>
<keyword evidence="7" id="KW-0067">ATP-binding</keyword>
<dbReference type="InterPro" id="IPR003593">
    <property type="entry name" value="AAA+_ATPase"/>
</dbReference>
<comment type="catalytic activity">
    <reaction evidence="11">
        <text>ATP + H2O = ADP + phosphate + H(+)</text>
        <dbReference type="Rhea" id="RHEA:13065"/>
        <dbReference type="ChEBI" id="CHEBI:15377"/>
        <dbReference type="ChEBI" id="CHEBI:15378"/>
        <dbReference type="ChEBI" id="CHEBI:30616"/>
        <dbReference type="ChEBI" id="CHEBI:43474"/>
        <dbReference type="ChEBI" id="CHEBI:456216"/>
        <dbReference type="EC" id="5.6.2.3"/>
    </reaction>
</comment>
<dbReference type="SUPFAM" id="SSF48024">
    <property type="entry name" value="N-terminal domain of DnaB helicase"/>
    <property type="match status" value="1"/>
</dbReference>
<dbReference type="GO" id="GO:0043139">
    <property type="term" value="F:5'-3' DNA helicase activity"/>
    <property type="evidence" value="ECO:0007669"/>
    <property type="project" value="UniProtKB-EC"/>
</dbReference>
<keyword evidence="5" id="KW-0378">Hydrolase</keyword>
<dbReference type="SUPFAM" id="SSF52540">
    <property type="entry name" value="P-loop containing nucleoside triphosphate hydrolases"/>
    <property type="match status" value="1"/>
</dbReference>
<dbReference type="PROSITE" id="PS51199">
    <property type="entry name" value="SF4_HELICASE"/>
    <property type="match status" value="1"/>
</dbReference>
<feature type="domain" description="SF4 helicase" evidence="12">
    <location>
        <begin position="174"/>
        <end position="437"/>
    </location>
</feature>
<dbReference type="Pfam" id="PF00772">
    <property type="entry name" value="DnaB"/>
    <property type="match status" value="1"/>
</dbReference>
<evidence type="ECO:0000256" key="10">
    <source>
        <dbReference type="ARBA" id="ARBA00044969"/>
    </source>
</evidence>
<dbReference type="GO" id="GO:0006269">
    <property type="term" value="P:DNA replication, synthesis of primer"/>
    <property type="evidence" value="ECO:0007669"/>
    <property type="project" value="UniProtKB-KW"/>
</dbReference>
<keyword evidence="2" id="KW-0639">Primosome</keyword>
<dbReference type="Gene3D" id="3.40.50.300">
    <property type="entry name" value="P-loop containing nucleotide triphosphate hydrolases"/>
    <property type="match status" value="1"/>
</dbReference>